<accession>A0A336M2R9</accession>
<feature type="transmembrane region" description="Helical" evidence="1">
    <location>
        <begin position="102"/>
        <end position="120"/>
    </location>
</feature>
<keyword evidence="1" id="KW-1133">Transmembrane helix</keyword>
<dbReference type="VEuPathDB" id="VectorBase:CSON008732"/>
<dbReference type="AlphaFoldDB" id="A0A336M2R9"/>
<keyword evidence="1" id="KW-0812">Transmembrane</keyword>
<reference evidence="2" key="1">
    <citation type="submission" date="2018-07" db="EMBL/GenBank/DDBJ databases">
        <authorList>
            <person name="Quirk P.G."/>
            <person name="Krulwich T.A."/>
        </authorList>
    </citation>
    <scope>NUCLEOTIDE SEQUENCE</scope>
</reference>
<evidence type="ECO:0000256" key="1">
    <source>
        <dbReference type="SAM" id="Phobius"/>
    </source>
</evidence>
<keyword evidence="1" id="KW-0472">Membrane</keyword>
<feature type="transmembrane region" description="Helical" evidence="1">
    <location>
        <begin position="20"/>
        <end position="48"/>
    </location>
</feature>
<protein>
    <submittedName>
        <fullName evidence="2">CSON008732 protein</fullName>
    </submittedName>
</protein>
<organism evidence="2">
    <name type="scientific">Culicoides sonorensis</name>
    <name type="common">Biting midge</name>
    <dbReference type="NCBI Taxonomy" id="179676"/>
    <lineage>
        <taxon>Eukaryota</taxon>
        <taxon>Metazoa</taxon>
        <taxon>Ecdysozoa</taxon>
        <taxon>Arthropoda</taxon>
        <taxon>Hexapoda</taxon>
        <taxon>Insecta</taxon>
        <taxon>Pterygota</taxon>
        <taxon>Neoptera</taxon>
        <taxon>Endopterygota</taxon>
        <taxon>Diptera</taxon>
        <taxon>Nematocera</taxon>
        <taxon>Chironomoidea</taxon>
        <taxon>Ceratopogonidae</taxon>
        <taxon>Ceratopogoninae</taxon>
        <taxon>Culicoides</taxon>
        <taxon>Monoculicoides</taxon>
    </lineage>
</organism>
<sequence>MMRFLNKIPTINSFLYFFDLRIGSIITAVFGIIMCSIDSPTFIFYIRYFQSEHKHMIYEDDPTMVFDFILFIITLLGIAALSIILLIGAYNNDKQLVGIYKVGMVFCLGIMLIVTIMSIVLPAFSFWADLVFFLLYVYGWFTAHSLHQKLESGANLT</sequence>
<gene>
    <name evidence="2" type="primary">CSON008732</name>
</gene>
<feature type="transmembrane region" description="Helical" evidence="1">
    <location>
        <begin position="68"/>
        <end position="90"/>
    </location>
</feature>
<dbReference type="EMBL" id="UFQT01000332">
    <property type="protein sequence ID" value="SSX23299.1"/>
    <property type="molecule type" value="Genomic_DNA"/>
</dbReference>
<evidence type="ECO:0000313" key="2">
    <source>
        <dbReference type="EMBL" id="SSX23299.1"/>
    </source>
</evidence>
<feature type="transmembrane region" description="Helical" evidence="1">
    <location>
        <begin position="126"/>
        <end position="143"/>
    </location>
</feature>
<name>A0A336M2R9_CULSO</name>
<proteinExistence type="predicted"/>